<gene>
    <name evidence="1" type="ORF">PDIGIT_LOCUS14036</name>
</gene>
<keyword evidence="2" id="KW-1185">Reference proteome</keyword>
<name>A0A9W4XWH1_9PLEO</name>
<dbReference type="Proteomes" id="UP001152607">
    <property type="component" value="Unassembled WGS sequence"/>
</dbReference>
<dbReference type="AlphaFoldDB" id="A0A9W4XWH1"/>
<proteinExistence type="predicted"/>
<evidence type="ECO:0000313" key="1">
    <source>
        <dbReference type="EMBL" id="CAI6340851.1"/>
    </source>
</evidence>
<organism evidence="1 2">
    <name type="scientific">Periconia digitata</name>
    <dbReference type="NCBI Taxonomy" id="1303443"/>
    <lineage>
        <taxon>Eukaryota</taxon>
        <taxon>Fungi</taxon>
        <taxon>Dikarya</taxon>
        <taxon>Ascomycota</taxon>
        <taxon>Pezizomycotina</taxon>
        <taxon>Dothideomycetes</taxon>
        <taxon>Pleosporomycetidae</taxon>
        <taxon>Pleosporales</taxon>
        <taxon>Massarineae</taxon>
        <taxon>Periconiaceae</taxon>
        <taxon>Periconia</taxon>
    </lineage>
</organism>
<evidence type="ECO:0000313" key="2">
    <source>
        <dbReference type="Proteomes" id="UP001152607"/>
    </source>
</evidence>
<dbReference type="EMBL" id="CAOQHR010000011">
    <property type="protein sequence ID" value="CAI6340851.1"/>
    <property type="molecule type" value="Genomic_DNA"/>
</dbReference>
<comment type="caution">
    <text evidence="1">The sequence shown here is derived from an EMBL/GenBank/DDBJ whole genome shotgun (WGS) entry which is preliminary data.</text>
</comment>
<accession>A0A9W4XWH1</accession>
<reference evidence="1" key="1">
    <citation type="submission" date="2023-01" db="EMBL/GenBank/DDBJ databases">
        <authorList>
            <person name="Van Ghelder C."/>
            <person name="Rancurel C."/>
        </authorList>
    </citation>
    <scope>NUCLEOTIDE SEQUENCE</scope>
    <source>
        <strain evidence="1">CNCM I-4278</strain>
    </source>
</reference>
<sequence>MPKTQFNLIQSSTAHHTTLPYTPFHSPTLARSPALPPFVPNEPPIHIPNISPASPPFPEHYPSSIPGFFPML</sequence>
<protein>
    <submittedName>
        <fullName evidence="1">Uncharacterized protein</fullName>
    </submittedName>
</protein>